<organism evidence="1 2">
    <name type="scientific">Panagrolaimus sp. JU765</name>
    <dbReference type="NCBI Taxonomy" id="591449"/>
    <lineage>
        <taxon>Eukaryota</taxon>
        <taxon>Metazoa</taxon>
        <taxon>Ecdysozoa</taxon>
        <taxon>Nematoda</taxon>
        <taxon>Chromadorea</taxon>
        <taxon>Rhabditida</taxon>
        <taxon>Tylenchina</taxon>
        <taxon>Panagrolaimomorpha</taxon>
        <taxon>Panagrolaimoidea</taxon>
        <taxon>Panagrolaimidae</taxon>
        <taxon>Panagrolaimus</taxon>
    </lineage>
</organism>
<dbReference type="WBParaSite" id="JU765_v2.g589.t1">
    <property type="protein sequence ID" value="JU765_v2.g589.t1"/>
    <property type="gene ID" value="JU765_v2.g589"/>
</dbReference>
<protein>
    <submittedName>
        <fullName evidence="2">Uncharacterized protein</fullName>
    </submittedName>
</protein>
<reference evidence="2" key="1">
    <citation type="submission" date="2022-11" db="UniProtKB">
        <authorList>
            <consortium name="WormBaseParasite"/>
        </authorList>
    </citation>
    <scope>IDENTIFICATION</scope>
</reference>
<sequence length="258" mass="30023">MTIKDVINKKPNQNAAIPWWAYLLGAIGLGLVGGSVALIVWLVKRKNQKKNKNPEELELKEVKVIADQPLKVIADQPRQTQKVENIPKPKEEEPTKEPKAVPEKKEKVKPNKPKLVLERSKDEEVPESLETISVPSGKMAKIWDKERVIVEADRQEKLRKLKEKRKAKADKRWEDDKSWYEENSKYLKEEMTQRSDDELAKDVLHFAAYLYKTKKISKNFYNKLSSRFCFQNRHVAEEDEWKMLSVSTAEGALICQRL</sequence>
<name>A0AC34RDZ8_9BILA</name>
<evidence type="ECO:0000313" key="2">
    <source>
        <dbReference type="WBParaSite" id="JU765_v2.g589.t1"/>
    </source>
</evidence>
<evidence type="ECO:0000313" key="1">
    <source>
        <dbReference type="Proteomes" id="UP000887576"/>
    </source>
</evidence>
<proteinExistence type="predicted"/>
<accession>A0AC34RDZ8</accession>
<dbReference type="Proteomes" id="UP000887576">
    <property type="component" value="Unplaced"/>
</dbReference>